<organism evidence="1 2">
    <name type="scientific">Flagellimonas marina</name>
    <dbReference type="NCBI Taxonomy" id="1775168"/>
    <lineage>
        <taxon>Bacteria</taxon>
        <taxon>Pseudomonadati</taxon>
        <taxon>Bacteroidota</taxon>
        <taxon>Flavobacteriia</taxon>
        <taxon>Flavobacteriales</taxon>
        <taxon>Flavobacteriaceae</taxon>
        <taxon>Flagellimonas</taxon>
    </lineage>
</organism>
<dbReference type="Gene3D" id="3.10.450.50">
    <property type="match status" value="1"/>
</dbReference>
<evidence type="ECO:0000313" key="1">
    <source>
        <dbReference type="EMBL" id="MFC4221574.1"/>
    </source>
</evidence>
<protein>
    <submittedName>
        <fullName evidence="1">Nuclear transport factor 2 family protein</fullName>
    </submittedName>
</protein>
<name>A0ABV8PPW2_9FLAO</name>
<dbReference type="Pfam" id="PF12893">
    <property type="entry name" value="Lumazine_bd_2"/>
    <property type="match status" value="1"/>
</dbReference>
<dbReference type="InterPro" id="IPR039437">
    <property type="entry name" value="FrzH/put_lumazine-bd"/>
</dbReference>
<comment type="caution">
    <text evidence="1">The sequence shown here is derived from an EMBL/GenBank/DDBJ whole genome shotgun (WGS) entry which is preliminary data.</text>
</comment>
<dbReference type="Proteomes" id="UP001595841">
    <property type="component" value="Unassembled WGS sequence"/>
</dbReference>
<dbReference type="SUPFAM" id="SSF54427">
    <property type="entry name" value="NTF2-like"/>
    <property type="match status" value="1"/>
</dbReference>
<proteinExistence type="predicted"/>
<reference evidence="2" key="1">
    <citation type="journal article" date="2019" name="Int. J. Syst. Evol. Microbiol.">
        <title>The Global Catalogue of Microorganisms (GCM) 10K type strain sequencing project: providing services to taxonomists for standard genome sequencing and annotation.</title>
        <authorList>
            <consortium name="The Broad Institute Genomics Platform"/>
            <consortium name="The Broad Institute Genome Sequencing Center for Infectious Disease"/>
            <person name="Wu L."/>
            <person name="Ma J."/>
        </authorList>
    </citation>
    <scope>NUCLEOTIDE SEQUENCE [LARGE SCALE GENOMIC DNA]</scope>
    <source>
        <strain evidence="2">CGMCC 1.15774</strain>
    </source>
</reference>
<gene>
    <name evidence="1" type="ORF">ACFOWS_15590</name>
</gene>
<keyword evidence="2" id="KW-1185">Reference proteome</keyword>
<evidence type="ECO:0000313" key="2">
    <source>
        <dbReference type="Proteomes" id="UP001595841"/>
    </source>
</evidence>
<sequence length="142" mass="16303">MKKILLPLALFISYIGFSQSEEASIRTTLNQYLEGSSYNNTEMIEKAFYKEAELFLSKEGQEIWVLSPKEYAALFENRTKGEFNGRETSILDIDINHTIASAKAEIRIESQNMRFIDIFLLKKLSGKWKIISKAATLLPDEK</sequence>
<dbReference type="RefSeq" id="WP_379766490.1">
    <property type="nucleotide sequence ID" value="NZ_JBHSCL010000009.1"/>
</dbReference>
<accession>A0ABV8PPW2</accession>
<dbReference type="EMBL" id="JBHSCL010000009">
    <property type="protein sequence ID" value="MFC4221574.1"/>
    <property type="molecule type" value="Genomic_DNA"/>
</dbReference>
<dbReference type="InterPro" id="IPR032710">
    <property type="entry name" value="NTF2-like_dom_sf"/>
</dbReference>